<dbReference type="EMBL" id="QUOU01000001">
    <property type="protein sequence ID" value="REL27051.1"/>
    <property type="molecule type" value="Genomic_DNA"/>
</dbReference>
<comment type="caution">
    <text evidence="6">The sequence shown here is derived from an EMBL/GenBank/DDBJ whole genome shotgun (WGS) entry which is preliminary data.</text>
</comment>
<evidence type="ECO:0000313" key="7">
    <source>
        <dbReference type="Proteomes" id="UP000256478"/>
    </source>
</evidence>
<reference evidence="6 7" key="1">
    <citation type="submission" date="2018-08" db="EMBL/GenBank/DDBJ databases">
        <title>Thalassotalea euphylliae genome.</title>
        <authorList>
            <person name="Summers S."/>
            <person name="Rice S.A."/>
            <person name="Freckelton M.L."/>
            <person name="Nedved B.T."/>
            <person name="Hadfield M.G."/>
        </authorList>
    </citation>
    <scope>NUCLEOTIDE SEQUENCE [LARGE SCALE GENOMIC DNA]</scope>
    <source>
        <strain evidence="6 7">H1</strain>
    </source>
</reference>
<keyword evidence="2" id="KW-0863">Zinc-finger</keyword>
<keyword evidence="4" id="KW-1133">Transmembrane helix</keyword>
<feature type="transmembrane region" description="Helical" evidence="4">
    <location>
        <begin position="135"/>
        <end position="154"/>
    </location>
</feature>
<dbReference type="InterPro" id="IPR001876">
    <property type="entry name" value="Znf_RanBP2"/>
</dbReference>
<evidence type="ECO:0000313" key="6">
    <source>
        <dbReference type="EMBL" id="REL27051.1"/>
    </source>
</evidence>
<protein>
    <recommendedName>
        <fullName evidence="5">RanBP2-type domain-containing protein</fullName>
    </recommendedName>
</protein>
<keyword evidence="4" id="KW-0812">Transmembrane</keyword>
<evidence type="ECO:0000256" key="4">
    <source>
        <dbReference type="SAM" id="Phobius"/>
    </source>
</evidence>
<sequence length="171" mass="19849">MKGYRWTCNACSFGNDSNKTHCTNCGCSSTAGTEDIEKHKNPEGFNKRTKIEEYKKQVLPLLFSPCFLAIYMHNGKIEIALLLFISVSFLITKNLKLLQYICTDKKAKTMLVTFSGVLLVFFLVRIYLIPNNSSLVGWGLMFYFMFTFGFLFYFSKGKRFSRLFEQFYKES</sequence>
<dbReference type="Proteomes" id="UP000256478">
    <property type="component" value="Unassembled WGS sequence"/>
</dbReference>
<keyword evidence="4" id="KW-0472">Membrane</keyword>
<dbReference type="PROSITE" id="PS50199">
    <property type="entry name" value="ZF_RANBP2_2"/>
    <property type="match status" value="1"/>
</dbReference>
<evidence type="ECO:0000256" key="3">
    <source>
        <dbReference type="ARBA" id="ARBA00022833"/>
    </source>
</evidence>
<dbReference type="AlphaFoldDB" id="A0A3E0TQX8"/>
<evidence type="ECO:0000256" key="1">
    <source>
        <dbReference type="ARBA" id="ARBA00022723"/>
    </source>
</evidence>
<proteinExistence type="predicted"/>
<dbReference type="RefSeq" id="WP_116008148.1">
    <property type="nucleotide sequence ID" value="NZ_QUOU01000001.1"/>
</dbReference>
<dbReference type="GO" id="GO:0008270">
    <property type="term" value="F:zinc ion binding"/>
    <property type="evidence" value="ECO:0007669"/>
    <property type="project" value="UniProtKB-KW"/>
</dbReference>
<evidence type="ECO:0000256" key="2">
    <source>
        <dbReference type="ARBA" id="ARBA00022771"/>
    </source>
</evidence>
<name>A0A3E0TQX8_9GAMM</name>
<evidence type="ECO:0000259" key="5">
    <source>
        <dbReference type="PROSITE" id="PS50199"/>
    </source>
</evidence>
<dbReference type="OrthoDB" id="6402523at2"/>
<feature type="transmembrane region" description="Helical" evidence="4">
    <location>
        <begin position="79"/>
        <end position="98"/>
    </location>
</feature>
<accession>A0A3E0TQX8</accession>
<gene>
    <name evidence="6" type="ORF">DXX93_11080</name>
</gene>
<feature type="transmembrane region" description="Helical" evidence="4">
    <location>
        <begin position="57"/>
        <end position="73"/>
    </location>
</feature>
<feature type="transmembrane region" description="Helical" evidence="4">
    <location>
        <begin position="110"/>
        <end position="129"/>
    </location>
</feature>
<keyword evidence="3" id="KW-0862">Zinc</keyword>
<keyword evidence="1" id="KW-0479">Metal-binding</keyword>
<dbReference type="PROSITE" id="PS01358">
    <property type="entry name" value="ZF_RANBP2_1"/>
    <property type="match status" value="1"/>
</dbReference>
<feature type="domain" description="RanBP2-type" evidence="5">
    <location>
        <begin position="1"/>
        <end position="31"/>
    </location>
</feature>
<organism evidence="6 7">
    <name type="scientific">Thalassotalea euphylliae</name>
    <dbReference type="NCBI Taxonomy" id="1655234"/>
    <lineage>
        <taxon>Bacteria</taxon>
        <taxon>Pseudomonadati</taxon>
        <taxon>Pseudomonadota</taxon>
        <taxon>Gammaproteobacteria</taxon>
        <taxon>Alteromonadales</taxon>
        <taxon>Colwelliaceae</taxon>
        <taxon>Thalassotalea</taxon>
    </lineage>
</organism>